<dbReference type="Proteomes" id="UP001274896">
    <property type="component" value="Unassembled WGS sequence"/>
</dbReference>
<feature type="compositionally biased region" description="Basic and acidic residues" evidence="1">
    <location>
        <begin position="45"/>
        <end position="64"/>
    </location>
</feature>
<evidence type="ECO:0000313" key="2">
    <source>
        <dbReference type="EMBL" id="KAK3521836.1"/>
    </source>
</evidence>
<comment type="caution">
    <text evidence="2">The sequence shown here is derived from an EMBL/GenBank/DDBJ whole genome shotgun (WGS) entry which is preliminary data.</text>
</comment>
<feature type="non-terminal residue" evidence="2">
    <location>
        <position position="1"/>
    </location>
</feature>
<dbReference type="AlphaFoldDB" id="A0AAE0UV34"/>
<name>A0AAE0UV34_9TELE</name>
<accession>A0AAE0UV34</accession>
<dbReference type="EMBL" id="JAUCMX010000015">
    <property type="protein sequence ID" value="KAK3521836.1"/>
    <property type="molecule type" value="Genomic_DNA"/>
</dbReference>
<organism evidence="2 3">
    <name type="scientific">Hemibagrus guttatus</name>
    <dbReference type="NCBI Taxonomy" id="175788"/>
    <lineage>
        <taxon>Eukaryota</taxon>
        <taxon>Metazoa</taxon>
        <taxon>Chordata</taxon>
        <taxon>Craniata</taxon>
        <taxon>Vertebrata</taxon>
        <taxon>Euteleostomi</taxon>
        <taxon>Actinopterygii</taxon>
        <taxon>Neopterygii</taxon>
        <taxon>Teleostei</taxon>
        <taxon>Ostariophysi</taxon>
        <taxon>Siluriformes</taxon>
        <taxon>Bagridae</taxon>
        <taxon>Hemibagrus</taxon>
    </lineage>
</organism>
<protein>
    <submittedName>
        <fullName evidence="2">Uncharacterized protein</fullName>
    </submittedName>
</protein>
<reference evidence="2" key="1">
    <citation type="submission" date="2023-06" db="EMBL/GenBank/DDBJ databases">
        <title>Male Hemibagrus guttatus genome.</title>
        <authorList>
            <person name="Bian C."/>
        </authorList>
    </citation>
    <scope>NUCLEOTIDE SEQUENCE</scope>
    <source>
        <strain evidence="2">Male_cb2023</strain>
        <tissue evidence="2">Muscle</tissue>
    </source>
</reference>
<evidence type="ECO:0000256" key="1">
    <source>
        <dbReference type="SAM" id="MobiDB-lite"/>
    </source>
</evidence>
<gene>
    <name evidence="2" type="ORF">QTP70_018576</name>
</gene>
<keyword evidence="3" id="KW-1185">Reference proteome</keyword>
<feature type="region of interest" description="Disordered" evidence="1">
    <location>
        <begin position="45"/>
        <end position="70"/>
    </location>
</feature>
<proteinExistence type="predicted"/>
<evidence type="ECO:0000313" key="3">
    <source>
        <dbReference type="Proteomes" id="UP001274896"/>
    </source>
</evidence>
<sequence>YVGYKAVDTLDTHTLTHSTDYSETPTSPQHRSLDWKRKLEYLEETPKHRQEQMGECKDLSKFDEGPNCDG</sequence>